<dbReference type="SUPFAM" id="SSF52540">
    <property type="entry name" value="P-loop containing nucleoside triphosphate hydrolases"/>
    <property type="match status" value="1"/>
</dbReference>
<dbReference type="FunFam" id="3.40.50.300:FF:000287">
    <property type="entry name" value="Multidrug ABC transporter ATP-binding protein"/>
    <property type="match status" value="1"/>
</dbReference>
<dbReference type="GO" id="GO:0015421">
    <property type="term" value="F:ABC-type oligopeptide transporter activity"/>
    <property type="evidence" value="ECO:0007669"/>
    <property type="project" value="TreeGrafter"/>
</dbReference>
<evidence type="ECO:0000256" key="6">
    <source>
        <dbReference type="ARBA" id="ARBA00022989"/>
    </source>
</evidence>
<dbReference type="InterPro" id="IPR036640">
    <property type="entry name" value="ABC1_TM_sf"/>
</dbReference>
<evidence type="ECO:0000256" key="8">
    <source>
        <dbReference type="SAM" id="Phobius"/>
    </source>
</evidence>
<dbReference type="GO" id="GO:0016887">
    <property type="term" value="F:ATP hydrolysis activity"/>
    <property type="evidence" value="ECO:0007669"/>
    <property type="project" value="InterPro"/>
</dbReference>
<dbReference type="GO" id="GO:0005524">
    <property type="term" value="F:ATP binding"/>
    <property type="evidence" value="ECO:0007669"/>
    <property type="project" value="UniProtKB-KW"/>
</dbReference>
<keyword evidence="6 8" id="KW-1133">Transmembrane helix</keyword>
<name>A0A1L8QQY0_9ENTE</name>
<feature type="transmembrane region" description="Helical" evidence="8">
    <location>
        <begin position="257"/>
        <end position="275"/>
    </location>
</feature>
<evidence type="ECO:0000313" key="11">
    <source>
        <dbReference type="EMBL" id="OJG09879.1"/>
    </source>
</evidence>
<dbReference type="Gene3D" id="3.40.50.300">
    <property type="entry name" value="P-loop containing nucleotide triphosphate hydrolases"/>
    <property type="match status" value="1"/>
</dbReference>
<dbReference type="CDD" id="cd03254">
    <property type="entry name" value="ABCC_Glucan_exporter_like"/>
    <property type="match status" value="1"/>
</dbReference>
<dbReference type="GO" id="GO:0005886">
    <property type="term" value="C:plasma membrane"/>
    <property type="evidence" value="ECO:0007669"/>
    <property type="project" value="UniProtKB-SubCell"/>
</dbReference>
<evidence type="ECO:0000259" key="10">
    <source>
        <dbReference type="PROSITE" id="PS50929"/>
    </source>
</evidence>
<gene>
    <name evidence="11" type="ORF">RU93_GL000518</name>
</gene>
<keyword evidence="5 11" id="KW-0067">ATP-binding</keyword>
<dbReference type="InterPro" id="IPR039421">
    <property type="entry name" value="Type_1_exporter"/>
</dbReference>
<feature type="domain" description="ABC transmembrane type-1" evidence="10">
    <location>
        <begin position="26"/>
        <end position="312"/>
    </location>
</feature>
<evidence type="ECO:0000313" key="12">
    <source>
        <dbReference type="Proteomes" id="UP000182149"/>
    </source>
</evidence>
<keyword evidence="4" id="KW-0547">Nucleotide-binding</keyword>
<evidence type="ECO:0000256" key="2">
    <source>
        <dbReference type="ARBA" id="ARBA00022448"/>
    </source>
</evidence>
<keyword evidence="12" id="KW-1185">Reference proteome</keyword>
<feature type="transmembrane region" description="Helical" evidence="8">
    <location>
        <begin position="67"/>
        <end position="85"/>
    </location>
</feature>
<evidence type="ECO:0000259" key="9">
    <source>
        <dbReference type="PROSITE" id="PS50893"/>
    </source>
</evidence>
<dbReference type="CDD" id="cd18547">
    <property type="entry name" value="ABC_6TM_Tm288_like"/>
    <property type="match status" value="1"/>
</dbReference>
<dbReference type="InterPro" id="IPR003439">
    <property type="entry name" value="ABC_transporter-like_ATP-bd"/>
</dbReference>
<dbReference type="SUPFAM" id="SSF90123">
    <property type="entry name" value="ABC transporter transmembrane region"/>
    <property type="match status" value="1"/>
</dbReference>
<dbReference type="Pfam" id="PF00664">
    <property type="entry name" value="ABC_membrane"/>
    <property type="match status" value="1"/>
</dbReference>
<dbReference type="Pfam" id="PF00005">
    <property type="entry name" value="ABC_tran"/>
    <property type="match status" value="1"/>
</dbReference>
<dbReference type="Gene3D" id="1.20.1560.10">
    <property type="entry name" value="ABC transporter type 1, transmembrane domain"/>
    <property type="match status" value="1"/>
</dbReference>
<dbReference type="PANTHER" id="PTHR43394:SF1">
    <property type="entry name" value="ATP-BINDING CASSETTE SUB-FAMILY B MEMBER 10, MITOCHONDRIAL"/>
    <property type="match status" value="1"/>
</dbReference>
<protein>
    <submittedName>
        <fullName evidence="11">ABC transporter ATP-binding protein/permease</fullName>
    </submittedName>
</protein>
<feature type="transmembrane region" description="Helical" evidence="8">
    <location>
        <begin position="165"/>
        <end position="186"/>
    </location>
</feature>
<dbReference type="Proteomes" id="UP000182149">
    <property type="component" value="Unassembled WGS sequence"/>
</dbReference>
<keyword evidence="7 8" id="KW-0472">Membrane</keyword>
<evidence type="ECO:0000256" key="1">
    <source>
        <dbReference type="ARBA" id="ARBA00004651"/>
    </source>
</evidence>
<dbReference type="InterPro" id="IPR003593">
    <property type="entry name" value="AAA+_ATPase"/>
</dbReference>
<dbReference type="InterPro" id="IPR011527">
    <property type="entry name" value="ABC1_TM_dom"/>
</dbReference>
<comment type="caution">
    <text evidence="11">The sequence shown here is derived from an EMBL/GenBank/DDBJ whole genome shotgun (WGS) entry which is preliminary data.</text>
</comment>
<sequence length="587" mass="66001">MRKKSFDWQTFTRFLPYLTASLKENLFALVFGVIAGGTSVYVTFLIGRAIDQLIGFGRVNFNALWDILWLFLIVILITVFSQWIIQRLGNQVAYQSVNRLRQDTFAHLNQLPLQTYDQTPHGSLMSRFTNDLDQVSVAVSAVYQQLFTGVTVIILAFFLMLTLNVTLTLVVLLVTPIIFFVSYWVAKRSQNDFRQQQEILGDITSFINERVGNQSLVKAFQQETRNEVDFDGLNQTLRVRGQQAMYSSSLTNPVSRFVDHLAYVAVGFVGAWLILRGSTTVTVGMIASFTIYSTQFSKPFIEISGLMTQIQGAFAGLNRAFDLLDQPIETVEATRTLPAVKGEIVFENVAFAYQADRPLITDFSFTAHAGETIAIVGKTGAGKSTLVNLLMRFYDVQAGKILLDNEDIQTIPRNQLRQSFGMVLQDTWLFDATLRENLTYGRPEATNEMIYNALKKTEMFDYVMDLPEQLDTQIGHYGVKLSEGQRQLLTITRTMIANPPMLILDEATSSVDPLTEKKIQDAFLALMSGKTSFVIAHRLATIQAADQILVMDQGQIIEQGTHEQLLAAEGAYHALYHAQFQQSITLE</sequence>
<comment type="subcellular location">
    <subcellularLocation>
        <location evidence="1">Cell membrane</location>
        <topology evidence="1">Multi-pass membrane protein</topology>
    </subcellularLocation>
</comment>
<dbReference type="PROSITE" id="PS50929">
    <property type="entry name" value="ABC_TM1F"/>
    <property type="match status" value="1"/>
</dbReference>
<dbReference type="OrthoDB" id="9770415at2"/>
<dbReference type="EMBL" id="JXKD01000012">
    <property type="protein sequence ID" value="OJG09879.1"/>
    <property type="molecule type" value="Genomic_DNA"/>
</dbReference>
<feature type="transmembrane region" description="Helical" evidence="8">
    <location>
        <begin position="26"/>
        <end position="47"/>
    </location>
</feature>
<reference evidence="11 12" key="1">
    <citation type="submission" date="2014-12" db="EMBL/GenBank/DDBJ databases">
        <title>Draft genome sequences of 29 type strains of Enterococci.</title>
        <authorList>
            <person name="Zhong Z."/>
            <person name="Sun Z."/>
            <person name="Liu W."/>
            <person name="Zhang W."/>
            <person name="Zhang H."/>
        </authorList>
    </citation>
    <scope>NUCLEOTIDE SEQUENCE [LARGE SCALE GENOMIC DNA]</scope>
    <source>
        <strain evidence="11 12">DSM 17690</strain>
    </source>
</reference>
<dbReference type="STRING" id="328396.RU93_GL000518"/>
<keyword evidence="2" id="KW-0813">Transport</keyword>
<dbReference type="RefSeq" id="WP_071875224.1">
    <property type="nucleotide sequence ID" value="NZ_JBHSHF010000016.1"/>
</dbReference>
<feature type="domain" description="ABC transporter" evidence="9">
    <location>
        <begin position="344"/>
        <end position="578"/>
    </location>
</feature>
<dbReference type="AlphaFoldDB" id="A0A1L8QQY0"/>
<accession>A0A1L8QQY0</accession>
<evidence type="ECO:0000256" key="5">
    <source>
        <dbReference type="ARBA" id="ARBA00022840"/>
    </source>
</evidence>
<feature type="transmembrane region" description="Helical" evidence="8">
    <location>
        <begin position="135"/>
        <end position="159"/>
    </location>
</feature>
<evidence type="ECO:0000256" key="7">
    <source>
        <dbReference type="ARBA" id="ARBA00023136"/>
    </source>
</evidence>
<organism evidence="11 12">
    <name type="scientific">Enterococcus aquimarinus</name>
    <dbReference type="NCBI Taxonomy" id="328396"/>
    <lineage>
        <taxon>Bacteria</taxon>
        <taxon>Bacillati</taxon>
        <taxon>Bacillota</taxon>
        <taxon>Bacilli</taxon>
        <taxon>Lactobacillales</taxon>
        <taxon>Enterococcaceae</taxon>
        <taxon>Enterococcus</taxon>
    </lineage>
</organism>
<evidence type="ECO:0000256" key="3">
    <source>
        <dbReference type="ARBA" id="ARBA00022692"/>
    </source>
</evidence>
<dbReference type="PANTHER" id="PTHR43394">
    <property type="entry name" value="ATP-DEPENDENT PERMEASE MDL1, MITOCHONDRIAL"/>
    <property type="match status" value="1"/>
</dbReference>
<keyword evidence="3 8" id="KW-0812">Transmembrane</keyword>
<proteinExistence type="predicted"/>
<dbReference type="InterPro" id="IPR027417">
    <property type="entry name" value="P-loop_NTPase"/>
</dbReference>
<dbReference type="PROSITE" id="PS50893">
    <property type="entry name" value="ABC_TRANSPORTER_2"/>
    <property type="match status" value="1"/>
</dbReference>
<evidence type="ECO:0000256" key="4">
    <source>
        <dbReference type="ARBA" id="ARBA00022741"/>
    </source>
</evidence>
<dbReference type="SMART" id="SM00382">
    <property type="entry name" value="AAA"/>
    <property type="match status" value="1"/>
</dbReference>